<dbReference type="EMBL" id="FRAN01000004">
    <property type="protein sequence ID" value="SHL10789.1"/>
    <property type="molecule type" value="Genomic_DNA"/>
</dbReference>
<dbReference type="Proteomes" id="UP000003751">
    <property type="component" value="Unassembled WGS sequence"/>
</dbReference>
<sequence length="139" mass="14935">MGYGHSQKRPWLAVVLGVVVTGLGHAYLGRWRRAVAWLSVDLGVATFVTPEVTLQALATGAQLPTAELVPIFAVTSISIADAYLLAHRAGSNSPSDDESGTERVCPHCGRSAEPELEFCQWCSTRLDEPDARAESENKA</sequence>
<organism evidence="3 5">
    <name type="scientific">Haladaptatus paucihalophilus DX253</name>
    <dbReference type="NCBI Taxonomy" id="797209"/>
    <lineage>
        <taxon>Archaea</taxon>
        <taxon>Methanobacteriati</taxon>
        <taxon>Methanobacteriota</taxon>
        <taxon>Stenosarchaea group</taxon>
        <taxon>Halobacteria</taxon>
        <taxon>Halobacteriales</taxon>
        <taxon>Haladaptataceae</taxon>
        <taxon>Haladaptatus</taxon>
    </lineage>
</organism>
<protein>
    <recommendedName>
        <fullName evidence="2">DUF7575 domain-containing protein</fullName>
    </recommendedName>
</protein>
<reference evidence="4" key="2">
    <citation type="submission" date="2016-11" db="EMBL/GenBank/DDBJ databases">
        <authorList>
            <person name="Jaros S."/>
            <person name="Januszkiewicz K."/>
            <person name="Wedrychowicz H."/>
        </authorList>
    </citation>
    <scope>NUCLEOTIDE SEQUENCE [LARGE SCALE GENOMIC DNA]</scope>
    <source>
        <strain evidence="4">DX253</strain>
    </source>
</reference>
<evidence type="ECO:0000256" key="1">
    <source>
        <dbReference type="SAM" id="Phobius"/>
    </source>
</evidence>
<feature type="domain" description="DUF7575" evidence="2">
    <location>
        <begin position="102"/>
        <end position="127"/>
    </location>
</feature>
<dbReference type="EMBL" id="AEMG01000015">
    <property type="protein sequence ID" value="EFW91325.1"/>
    <property type="molecule type" value="Genomic_DNA"/>
</dbReference>
<evidence type="ECO:0000313" key="5">
    <source>
        <dbReference type="Proteomes" id="UP000003751"/>
    </source>
</evidence>
<evidence type="ECO:0000313" key="3">
    <source>
        <dbReference type="EMBL" id="EFW91325.1"/>
    </source>
</evidence>
<evidence type="ECO:0000313" key="4">
    <source>
        <dbReference type="EMBL" id="SHL10789.1"/>
    </source>
</evidence>
<dbReference type="InterPro" id="IPR055997">
    <property type="entry name" value="DUF7575"/>
</dbReference>
<keyword evidence="1" id="KW-0812">Transmembrane</keyword>
<dbReference type="RefSeq" id="WP_007980977.1">
    <property type="nucleotide sequence ID" value="NZ_AEMG01000015.1"/>
</dbReference>
<evidence type="ECO:0000259" key="2">
    <source>
        <dbReference type="Pfam" id="PF24460"/>
    </source>
</evidence>
<dbReference type="STRING" id="797209.GCA_000376445_03412"/>
<evidence type="ECO:0000313" key="6">
    <source>
        <dbReference type="Proteomes" id="UP000184203"/>
    </source>
</evidence>
<dbReference type="PATRIC" id="fig|797209.4.peg.2857"/>
<accession>E7QVR2</accession>
<feature type="transmembrane region" description="Helical" evidence="1">
    <location>
        <begin position="12"/>
        <end position="29"/>
    </location>
</feature>
<dbReference type="Proteomes" id="UP000184203">
    <property type="component" value="Unassembled WGS sequence"/>
</dbReference>
<reference evidence="3 5" key="1">
    <citation type="journal article" date="2014" name="ISME J.">
        <title>Trehalose/2-sulfotrehalose biosynthesis and glycine-betaine uptake are widely spread mechanisms for osmoadaptation in the Halobacteriales.</title>
        <authorList>
            <person name="Youssef N.H."/>
            <person name="Savage-Ashlock K.N."/>
            <person name="McCully A.L."/>
            <person name="Luedtke B."/>
            <person name="Shaw E.I."/>
            <person name="Hoff W.D."/>
            <person name="Elshahed M.S."/>
        </authorList>
    </citation>
    <scope>NUCLEOTIDE SEQUENCE [LARGE SCALE GENOMIC DNA]</scope>
    <source>
        <strain evidence="3 5">DX253</strain>
    </source>
</reference>
<gene>
    <name evidence="4" type="ORF">SAMN05444342_3048</name>
    <name evidence="3" type="ORF">ZOD2009_14491</name>
</gene>
<dbReference type="eggNOG" id="arCOG03295">
    <property type="taxonomic scope" value="Archaea"/>
</dbReference>
<name>E7QVR2_HALPU</name>
<dbReference type="AlphaFoldDB" id="E7QVR2"/>
<proteinExistence type="predicted"/>
<dbReference type="Pfam" id="PF24460">
    <property type="entry name" value="DUF7575"/>
    <property type="match status" value="1"/>
</dbReference>
<dbReference type="OrthoDB" id="204947at2157"/>
<keyword evidence="1" id="KW-1133">Transmembrane helix</keyword>
<keyword evidence="1" id="KW-0472">Membrane</keyword>
<reference evidence="6" key="3">
    <citation type="submission" date="2016-11" db="EMBL/GenBank/DDBJ databases">
        <authorList>
            <person name="Varghese N."/>
            <person name="Submissions S."/>
        </authorList>
    </citation>
    <scope>NUCLEOTIDE SEQUENCE [LARGE SCALE GENOMIC DNA]</scope>
    <source>
        <strain evidence="6">DX253</strain>
    </source>
</reference>
<keyword evidence="6" id="KW-1185">Reference proteome</keyword>